<evidence type="ECO:0000313" key="9">
    <source>
        <dbReference type="Proteomes" id="UP000254266"/>
    </source>
</evidence>
<dbReference type="Proteomes" id="UP000254266">
    <property type="component" value="Unassembled WGS sequence"/>
</dbReference>
<name>A0A370D9G3_9GAMM</name>
<feature type="transmembrane region" description="Helical" evidence="7">
    <location>
        <begin position="170"/>
        <end position="190"/>
    </location>
</feature>
<sequence>MNKLIDMMADTHAFFLEKIRLLDFIAPLLLRLYLVPIFWMAGTKKLASMEDTIAWFGNPDWGLGMPLPGLMAYLATFTEIIGAIFLFFGISVRWISIPLMFTMFIAAVSVHWENGWLAIAEGSGFFASDRTIAAIDKLDRAKSILQENANYSWLTENGSLVILNNGIEFATTYFIMLLALVYLGAGKLSVDHLLHKRFMN</sequence>
<evidence type="ECO:0000256" key="6">
    <source>
        <dbReference type="ARBA" id="ARBA00023136"/>
    </source>
</evidence>
<evidence type="ECO:0008006" key="10">
    <source>
        <dbReference type="Google" id="ProtNLM"/>
    </source>
</evidence>
<keyword evidence="6 7" id="KW-0472">Membrane</keyword>
<dbReference type="InterPro" id="IPR032808">
    <property type="entry name" value="DoxX"/>
</dbReference>
<evidence type="ECO:0000256" key="1">
    <source>
        <dbReference type="ARBA" id="ARBA00004651"/>
    </source>
</evidence>
<reference evidence="8 9" key="1">
    <citation type="journal article" date="2018" name="ISME J.">
        <title>Endosymbiont genomes yield clues of tubeworm success.</title>
        <authorList>
            <person name="Li Y."/>
            <person name="Liles M.R."/>
            <person name="Halanych K.M."/>
        </authorList>
    </citation>
    <scope>NUCLEOTIDE SEQUENCE [LARGE SCALE GENOMIC DNA]</scope>
    <source>
        <strain evidence="8">A1464</strain>
    </source>
</reference>
<keyword evidence="5 7" id="KW-1133">Transmembrane helix</keyword>
<evidence type="ECO:0000256" key="2">
    <source>
        <dbReference type="ARBA" id="ARBA00006679"/>
    </source>
</evidence>
<organism evidence="8 9">
    <name type="scientific">endosymbiont of Galathealinum brachiosum</name>
    <dbReference type="NCBI Taxonomy" id="2200906"/>
    <lineage>
        <taxon>Bacteria</taxon>
        <taxon>Pseudomonadati</taxon>
        <taxon>Pseudomonadota</taxon>
        <taxon>Gammaproteobacteria</taxon>
        <taxon>sulfur-oxidizing symbionts</taxon>
    </lineage>
</organism>
<evidence type="ECO:0000256" key="5">
    <source>
        <dbReference type="ARBA" id="ARBA00022989"/>
    </source>
</evidence>
<keyword evidence="9" id="KW-1185">Reference proteome</keyword>
<dbReference type="AlphaFoldDB" id="A0A370D9G3"/>
<keyword evidence="3" id="KW-1003">Cell membrane</keyword>
<dbReference type="InterPro" id="IPR051907">
    <property type="entry name" value="DoxX-like_oxidoreductase"/>
</dbReference>
<dbReference type="PANTHER" id="PTHR33452">
    <property type="entry name" value="OXIDOREDUCTASE CATD-RELATED"/>
    <property type="match status" value="1"/>
</dbReference>
<keyword evidence="4 7" id="KW-0812">Transmembrane</keyword>
<evidence type="ECO:0000313" key="8">
    <source>
        <dbReference type="EMBL" id="RDH81519.1"/>
    </source>
</evidence>
<dbReference type="Pfam" id="PF07681">
    <property type="entry name" value="DoxX"/>
    <property type="match status" value="1"/>
</dbReference>
<dbReference type="EMBL" id="QFXC01000013">
    <property type="protein sequence ID" value="RDH81519.1"/>
    <property type="molecule type" value="Genomic_DNA"/>
</dbReference>
<dbReference type="GO" id="GO:0005886">
    <property type="term" value="C:plasma membrane"/>
    <property type="evidence" value="ECO:0007669"/>
    <property type="project" value="UniProtKB-SubCell"/>
</dbReference>
<proteinExistence type="inferred from homology"/>
<evidence type="ECO:0000256" key="3">
    <source>
        <dbReference type="ARBA" id="ARBA00022475"/>
    </source>
</evidence>
<protein>
    <recommendedName>
        <fullName evidence="10">DoxX family protein</fullName>
    </recommendedName>
</protein>
<comment type="subcellular location">
    <subcellularLocation>
        <location evidence="1">Cell membrane</location>
        <topology evidence="1">Multi-pass membrane protein</topology>
    </subcellularLocation>
</comment>
<comment type="caution">
    <text evidence="8">The sequence shown here is derived from an EMBL/GenBank/DDBJ whole genome shotgun (WGS) entry which is preliminary data.</text>
</comment>
<feature type="transmembrane region" description="Helical" evidence="7">
    <location>
        <begin position="95"/>
        <end position="112"/>
    </location>
</feature>
<accession>A0A370D9G3</accession>
<feature type="transmembrane region" description="Helical" evidence="7">
    <location>
        <begin position="21"/>
        <end position="41"/>
    </location>
</feature>
<dbReference type="PANTHER" id="PTHR33452:SF19">
    <property type="entry name" value="DOXX FAMILY PROTEIN"/>
    <property type="match status" value="1"/>
</dbReference>
<feature type="transmembrane region" description="Helical" evidence="7">
    <location>
        <begin position="70"/>
        <end position="88"/>
    </location>
</feature>
<evidence type="ECO:0000256" key="4">
    <source>
        <dbReference type="ARBA" id="ARBA00022692"/>
    </source>
</evidence>
<evidence type="ECO:0000256" key="7">
    <source>
        <dbReference type="SAM" id="Phobius"/>
    </source>
</evidence>
<gene>
    <name evidence="8" type="ORF">DIZ80_15690</name>
</gene>
<comment type="similarity">
    <text evidence="2">Belongs to the DoxX family.</text>
</comment>